<evidence type="ECO:0000313" key="12">
    <source>
        <dbReference type="Proteomes" id="UP000594263"/>
    </source>
</evidence>
<keyword evidence="6" id="KW-0325">Glycoprotein</keyword>
<feature type="domain" description="Peptidase A1" evidence="10">
    <location>
        <begin position="89"/>
        <end position="432"/>
    </location>
</feature>
<evidence type="ECO:0000256" key="7">
    <source>
        <dbReference type="PIRSR" id="PIRSR601461-1"/>
    </source>
</evidence>
<dbReference type="FunFam" id="2.40.70.10:FF:000016">
    <property type="entry name" value="Probable aspartic protease At2g35615"/>
    <property type="match status" value="1"/>
</dbReference>
<dbReference type="GO" id="GO:0006508">
    <property type="term" value="P:proteolysis"/>
    <property type="evidence" value="ECO:0007669"/>
    <property type="project" value="UniProtKB-KW"/>
</dbReference>
<dbReference type="InterPro" id="IPR032861">
    <property type="entry name" value="TAXi_N"/>
</dbReference>
<dbReference type="InterPro" id="IPR033121">
    <property type="entry name" value="PEPTIDASE_A1"/>
</dbReference>
<dbReference type="GO" id="GO:0005576">
    <property type="term" value="C:extracellular region"/>
    <property type="evidence" value="ECO:0007669"/>
    <property type="project" value="TreeGrafter"/>
</dbReference>
<feature type="active site" evidence="7">
    <location>
        <position position="319"/>
    </location>
</feature>
<dbReference type="GO" id="GO:0004190">
    <property type="term" value="F:aspartic-type endopeptidase activity"/>
    <property type="evidence" value="ECO:0007669"/>
    <property type="project" value="UniProtKB-KW"/>
</dbReference>
<comment type="similarity">
    <text evidence="1 8">Belongs to the peptidase A1 family.</text>
</comment>
<dbReference type="Proteomes" id="UP000594263">
    <property type="component" value="Unplaced"/>
</dbReference>
<dbReference type="InterPro" id="IPR021109">
    <property type="entry name" value="Peptidase_aspartic_dom_sf"/>
</dbReference>
<evidence type="ECO:0000256" key="4">
    <source>
        <dbReference type="ARBA" id="ARBA00022750"/>
    </source>
</evidence>
<dbReference type="InterPro" id="IPR032799">
    <property type="entry name" value="TAXi_C"/>
</dbReference>
<dbReference type="CDD" id="cd05476">
    <property type="entry name" value="pepsin_A_like_plant"/>
    <property type="match status" value="1"/>
</dbReference>
<feature type="signal peptide" evidence="9">
    <location>
        <begin position="1"/>
        <end position="25"/>
    </location>
</feature>
<sequence>MSISRICIALSLFVSFSLLISFSAAQTRGFSTKIYTWDSPGSPFYDPALTQTERFLRSIARSNARANRFRLDASTGSPKAPVFVDGGSYLMNISLGTPAVPIVAIADTGSDLIWTQCAPCTKCFTQKLPLYDPKKSSTFRVIPCNSTACPSDTQTVCTKDKKCGYAVRFGDGSYSNGLISTETITLESTGPRPVTLPKSIFGCGFDNNGTFSPNGTGIIGLGGGSESLVSQLGDQINGKFSYCLVPITLGDGTSTINFGKSAAVSGRGVVKTPLVKKKPDTYYYATLKGFTIGGQKVPFTTGNSTKNSTAVKEGNIILDSGTTLVYLPPDYVTKLESVIKKHTIPAPTPTLDSLKPFRLCYIAGSSFTPPKIIANWAGGDVELKSYHAFVEPMGGIICLAFVQSNDYSIYGNVAQRNFLIGYDTVGGTVSFKPADCTKA</sequence>
<accession>A0A7N0T0G6</accession>
<keyword evidence="4 8" id="KW-0064">Aspartyl protease</keyword>
<feature type="chain" id="PRO_5029721025" description="Peptidase A1 domain-containing protein" evidence="9">
    <location>
        <begin position="26"/>
        <end position="439"/>
    </location>
</feature>
<evidence type="ECO:0000256" key="8">
    <source>
        <dbReference type="RuleBase" id="RU000454"/>
    </source>
</evidence>
<dbReference type="Gramene" id="Kaladp0016s0190.1.v1.1">
    <property type="protein sequence ID" value="Kaladp0016s0190.1.v1.1.CDS.1"/>
    <property type="gene ID" value="Kaladp0016s0190.v1.1"/>
</dbReference>
<protein>
    <recommendedName>
        <fullName evidence="10">Peptidase A1 domain-containing protein</fullName>
    </recommendedName>
</protein>
<dbReference type="Gene3D" id="2.40.70.10">
    <property type="entry name" value="Acid Proteases"/>
    <property type="match status" value="2"/>
</dbReference>
<dbReference type="PRINTS" id="PR00792">
    <property type="entry name" value="PEPSIN"/>
</dbReference>
<dbReference type="InterPro" id="IPR001461">
    <property type="entry name" value="Aspartic_peptidase_A1"/>
</dbReference>
<dbReference type="OMA" id="PYRINAN"/>
<evidence type="ECO:0000256" key="6">
    <source>
        <dbReference type="ARBA" id="ARBA00023180"/>
    </source>
</evidence>
<keyword evidence="12" id="KW-1185">Reference proteome</keyword>
<evidence type="ECO:0000259" key="10">
    <source>
        <dbReference type="PROSITE" id="PS51767"/>
    </source>
</evidence>
<evidence type="ECO:0000313" key="11">
    <source>
        <dbReference type="EnsemblPlants" id="Kaladp0016s0190.1.v1.1.CDS.1"/>
    </source>
</evidence>
<dbReference type="PANTHER" id="PTHR47967">
    <property type="entry name" value="OS07G0603500 PROTEIN-RELATED"/>
    <property type="match status" value="1"/>
</dbReference>
<dbReference type="InterPro" id="IPR034161">
    <property type="entry name" value="Pepsin-like_plant"/>
</dbReference>
<evidence type="ECO:0000256" key="2">
    <source>
        <dbReference type="ARBA" id="ARBA00022670"/>
    </source>
</evidence>
<evidence type="ECO:0000256" key="9">
    <source>
        <dbReference type="SAM" id="SignalP"/>
    </source>
</evidence>
<feature type="active site" evidence="7">
    <location>
        <position position="107"/>
    </location>
</feature>
<evidence type="ECO:0000256" key="1">
    <source>
        <dbReference type="ARBA" id="ARBA00007447"/>
    </source>
</evidence>
<name>A0A7N0T0G6_KALFE</name>
<keyword evidence="3 9" id="KW-0732">Signal</keyword>
<keyword evidence="2 8" id="KW-0645">Protease</keyword>
<dbReference type="Pfam" id="PF14541">
    <property type="entry name" value="TAXi_C"/>
    <property type="match status" value="1"/>
</dbReference>
<reference evidence="11" key="1">
    <citation type="submission" date="2021-01" db="UniProtKB">
        <authorList>
            <consortium name="EnsemblPlants"/>
        </authorList>
    </citation>
    <scope>IDENTIFICATION</scope>
</reference>
<keyword evidence="5 8" id="KW-0378">Hydrolase</keyword>
<evidence type="ECO:0000256" key="5">
    <source>
        <dbReference type="ARBA" id="ARBA00022801"/>
    </source>
</evidence>
<dbReference type="EnsemblPlants" id="Kaladp0016s0190.1.v1.1">
    <property type="protein sequence ID" value="Kaladp0016s0190.1.v1.1.CDS.1"/>
    <property type="gene ID" value="Kaladp0016s0190.v1.1"/>
</dbReference>
<dbReference type="SUPFAM" id="SSF50630">
    <property type="entry name" value="Acid proteases"/>
    <property type="match status" value="1"/>
</dbReference>
<dbReference type="Pfam" id="PF14543">
    <property type="entry name" value="TAXi_N"/>
    <property type="match status" value="1"/>
</dbReference>
<dbReference type="PANTHER" id="PTHR47967:SF128">
    <property type="entry name" value="ASPARTIC PROTEINASE CDR1-LIKE"/>
    <property type="match status" value="1"/>
</dbReference>
<proteinExistence type="inferred from homology"/>
<dbReference type="InterPro" id="IPR051708">
    <property type="entry name" value="Plant_Aspart_Prot_A1"/>
</dbReference>
<dbReference type="InterPro" id="IPR001969">
    <property type="entry name" value="Aspartic_peptidase_AS"/>
</dbReference>
<dbReference type="PROSITE" id="PS51767">
    <property type="entry name" value="PEPTIDASE_A1"/>
    <property type="match status" value="1"/>
</dbReference>
<dbReference type="AlphaFoldDB" id="A0A7N0T0G6"/>
<organism evidence="11 12">
    <name type="scientific">Kalanchoe fedtschenkoi</name>
    <name type="common">Lavender scallops</name>
    <name type="synonym">South American air plant</name>
    <dbReference type="NCBI Taxonomy" id="63787"/>
    <lineage>
        <taxon>Eukaryota</taxon>
        <taxon>Viridiplantae</taxon>
        <taxon>Streptophyta</taxon>
        <taxon>Embryophyta</taxon>
        <taxon>Tracheophyta</taxon>
        <taxon>Spermatophyta</taxon>
        <taxon>Magnoliopsida</taxon>
        <taxon>eudicotyledons</taxon>
        <taxon>Gunneridae</taxon>
        <taxon>Pentapetalae</taxon>
        <taxon>Saxifragales</taxon>
        <taxon>Crassulaceae</taxon>
        <taxon>Kalanchoe</taxon>
    </lineage>
</organism>
<evidence type="ECO:0000256" key="3">
    <source>
        <dbReference type="ARBA" id="ARBA00022729"/>
    </source>
</evidence>
<dbReference type="PROSITE" id="PS00141">
    <property type="entry name" value="ASP_PROTEASE"/>
    <property type="match status" value="2"/>
</dbReference>